<evidence type="ECO:0000313" key="4">
    <source>
        <dbReference type="Proteomes" id="UP000248132"/>
    </source>
</evidence>
<dbReference type="InterPro" id="IPR009242">
    <property type="entry name" value="DUF896"/>
</dbReference>
<accession>A0A318XLS0</accession>
<dbReference type="PANTHER" id="PTHR37300:SF1">
    <property type="entry name" value="UPF0291 PROTEIN YNZC"/>
    <property type="match status" value="1"/>
</dbReference>
<dbReference type="OrthoDB" id="390105at2"/>
<dbReference type="Proteomes" id="UP000248132">
    <property type="component" value="Unassembled WGS sequence"/>
</dbReference>
<evidence type="ECO:0000256" key="1">
    <source>
        <dbReference type="ARBA" id="ARBA00022490"/>
    </source>
</evidence>
<proteinExistence type="inferred from homology"/>
<dbReference type="PANTHER" id="PTHR37300">
    <property type="entry name" value="UPF0291 PROTEIN CBO2609/CLC_2481"/>
    <property type="match status" value="1"/>
</dbReference>
<dbReference type="Pfam" id="PF05979">
    <property type="entry name" value="DUF896"/>
    <property type="match status" value="1"/>
</dbReference>
<organism evidence="3 4">
    <name type="scientific">Ruminiclostridium sufflavum DSM 19573</name>
    <dbReference type="NCBI Taxonomy" id="1121337"/>
    <lineage>
        <taxon>Bacteria</taxon>
        <taxon>Bacillati</taxon>
        <taxon>Bacillota</taxon>
        <taxon>Clostridia</taxon>
        <taxon>Eubacteriales</taxon>
        <taxon>Oscillospiraceae</taxon>
        <taxon>Ruminiclostridium</taxon>
    </lineage>
</organism>
<name>A0A318XLS0_9FIRM</name>
<dbReference type="AlphaFoldDB" id="A0A318XLS0"/>
<keyword evidence="1 2" id="KW-0963">Cytoplasm</keyword>
<sequence>MEKSKIERLNELAKKFKAGTLTSSELAERDELRKEYIAAFRANLKATLDSTVIVDQYGNKRSLRKDN</sequence>
<dbReference type="SUPFAM" id="SSF158221">
    <property type="entry name" value="YnzC-like"/>
    <property type="match status" value="1"/>
</dbReference>
<evidence type="ECO:0000313" key="3">
    <source>
        <dbReference type="EMBL" id="PYG88568.1"/>
    </source>
</evidence>
<dbReference type="Gene3D" id="1.10.287.540">
    <property type="entry name" value="Helix hairpin bin"/>
    <property type="match status" value="1"/>
</dbReference>
<keyword evidence="4" id="KW-1185">Reference proteome</keyword>
<dbReference type="EMBL" id="QKMR01000006">
    <property type="protein sequence ID" value="PYG88568.1"/>
    <property type="molecule type" value="Genomic_DNA"/>
</dbReference>
<dbReference type="GO" id="GO:0005737">
    <property type="term" value="C:cytoplasm"/>
    <property type="evidence" value="ECO:0007669"/>
    <property type="project" value="UniProtKB-SubCell"/>
</dbReference>
<dbReference type="RefSeq" id="WP_110461460.1">
    <property type="nucleotide sequence ID" value="NZ_QKMR01000006.1"/>
</dbReference>
<dbReference type="HAMAP" id="MF_01103">
    <property type="entry name" value="UPF0291"/>
    <property type="match status" value="1"/>
</dbReference>
<comment type="subcellular location">
    <subcellularLocation>
        <location evidence="2">Cytoplasm</location>
    </subcellularLocation>
</comment>
<reference evidence="3 4" key="1">
    <citation type="submission" date="2018-06" db="EMBL/GenBank/DDBJ databases">
        <title>Genomic Encyclopedia of Type Strains, Phase I: the one thousand microbial genomes (KMG-I) project.</title>
        <authorList>
            <person name="Kyrpides N."/>
        </authorList>
    </citation>
    <scope>NUCLEOTIDE SEQUENCE [LARGE SCALE GENOMIC DNA]</scope>
    <source>
        <strain evidence="3 4">DSM 19573</strain>
    </source>
</reference>
<evidence type="ECO:0000256" key="2">
    <source>
        <dbReference type="HAMAP-Rule" id="MF_01103"/>
    </source>
</evidence>
<comment type="similarity">
    <text evidence="2">Belongs to the UPF0291 family.</text>
</comment>
<gene>
    <name evidence="3" type="ORF">LY28_01419</name>
</gene>
<protein>
    <recommendedName>
        <fullName evidence="2">UPF0291 protein LY28_01419</fullName>
    </recommendedName>
</protein>
<comment type="caution">
    <text evidence="3">The sequence shown here is derived from an EMBL/GenBank/DDBJ whole genome shotgun (WGS) entry which is preliminary data.</text>
</comment>